<evidence type="ECO:0000313" key="4">
    <source>
        <dbReference type="EMBL" id="SGY86868.1"/>
    </source>
</evidence>
<dbReference type="Pfam" id="PF06276">
    <property type="entry name" value="FhuF"/>
    <property type="match status" value="1"/>
</dbReference>
<evidence type="ECO:0000256" key="1">
    <source>
        <dbReference type="ARBA" id="ARBA00007832"/>
    </source>
</evidence>
<dbReference type="EMBL" id="FPLD01000025">
    <property type="protein sequence ID" value="SGY86868.1"/>
    <property type="molecule type" value="Genomic_DNA"/>
</dbReference>
<dbReference type="Gene3D" id="2.30.30.1240">
    <property type="entry name" value="AscD, thumb domain, four stranded beta-sheet"/>
    <property type="match status" value="1"/>
</dbReference>
<reference evidence="4 5" key="1">
    <citation type="submission" date="2016-11" db="EMBL/GenBank/DDBJ databases">
        <authorList>
            <person name="Jaros S."/>
            <person name="Januszkiewicz K."/>
            <person name="Wedrychowicz H."/>
        </authorList>
    </citation>
    <scope>NUCLEOTIDE SEQUENCE [LARGE SCALE GENOMIC DNA]</scope>
    <source>
        <strain evidence="4">NVI 5450</strain>
    </source>
</reference>
<dbReference type="PANTHER" id="PTHR34384:SF5">
    <property type="entry name" value="L-2,3-DIAMINOPROPANOATE--CITRATE LIGASE"/>
    <property type="match status" value="1"/>
</dbReference>
<dbReference type="Pfam" id="PF04183">
    <property type="entry name" value="IucA_IucC"/>
    <property type="match status" value="1"/>
</dbReference>
<name>A0A1K9YVB8_9GAMM</name>
<dbReference type="InterPro" id="IPR043032">
    <property type="entry name" value="PvsD/AcsD-like_thumb_helix"/>
</dbReference>
<dbReference type="PANTHER" id="PTHR34384">
    <property type="entry name" value="L-2,3-DIAMINOPROPANOATE--CITRATE LIGASE"/>
    <property type="match status" value="1"/>
</dbReference>
<dbReference type="Proteomes" id="UP000183794">
    <property type="component" value="Unassembled WGS sequence"/>
</dbReference>
<dbReference type="AlphaFoldDB" id="A0A1K9YVB8"/>
<dbReference type="InterPro" id="IPR043033">
    <property type="entry name" value="PvsD/AcsD-like_thumb_beta"/>
</dbReference>
<dbReference type="Gene3D" id="1.10.510.40">
    <property type="match status" value="1"/>
</dbReference>
<dbReference type="InterPro" id="IPR007310">
    <property type="entry name" value="Aerobactin_biosyn_IucA/IucC_N"/>
</dbReference>
<dbReference type="RefSeq" id="WP_075496873.1">
    <property type="nucleotide sequence ID" value="NZ_CAWRBC010000115.1"/>
</dbReference>
<feature type="domain" description="Aerobactin siderophore biosynthesis IucA/IucC-like C-terminal" evidence="3">
    <location>
        <begin position="414"/>
        <end position="575"/>
    </location>
</feature>
<proteinExistence type="inferred from homology"/>
<sequence length="599" mass="68668">MIRSYDQILHENLAKIYSLRGFLNCFCREVAGPQGALSYPEDIINLPDSILQSLQETGGILLNIDLHDGQLVCVVDKKSQSYQYRYLSYFLFQSHTQDQQELNWNELQIILLNDLANRFNTDANDELLEQMDNSEQVLAYLLLNRKRSKESTNLYLESESKLLLGHATHPAAKSRLGFSQQDILDYSPELRASFQLHYFAAKSDKVKRLGTGLSDDTLRVFSATYDSLPPDYALLPVHPWQAKYLLKQDVIIKLIEQGLLIDLGVRGKKLTATSSLRTLYNPELDFFIKGSLNVRITNCVRKNAYYELESAVKLTELLTPNFNQLEKKYPGLKIMHEPGCLTLDFDELDTEKRVQIEEGFGVLFRENPAELREQNILLAGSLFTQGVSGESNVKTHIWHLSQRNQMSYEQSSLLWFRSYLDALLPSMFDALFEHGLVFEPHLQNILIKLEQDLVAGVWIRDLEGTKLNKQTWQAQQLSSMSEKASSSVLYDQEKCWNRLAYCLLINNIVQAIFCIARRESVLEARLWHQVRLTIQQYLAQSDSEFATNKLGDLLAGKAIPNKANLITRFLKRADKQAEYTDFPNPLGLLRVTPNKVKEV</sequence>
<evidence type="ECO:0000259" key="2">
    <source>
        <dbReference type="Pfam" id="PF04183"/>
    </source>
</evidence>
<gene>
    <name evidence="4" type="ORF">NVI5450_0672</name>
</gene>
<feature type="domain" description="Aerobactin siderophore biosynthesis IucA/IucC N-terminal" evidence="2">
    <location>
        <begin position="155"/>
        <end position="383"/>
    </location>
</feature>
<comment type="similarity">
    <text evidence="1">Belongs to the IucA/IucC family.</text>
</comment>
<evidence type="ECO:0008006" key="6">
    <source>
        <dbReference type="Google" id="ProtNLM"/>
    </source>
</evidence>
<evidence type="ECO:0000313" key="5">
    <source>
        <dbReference type="Proteomes" id="UP000183794"/>
    </source>
</evidence>
<organism evidence="4 5">
    <name type="scientific">Moritella viscosa</name>
    <dbReference type="NCBI Taxonomy" id="80854"/>
    <lineage>
        <taxon>Bacteria</taxon>
        <taxon>Pseudomonadati</taxon>
        <taxon>Pseudomonadota</taxon>
        <taxon>Gammaproteobacteria</taxon>
        <taxon>Alteromonadales</taxon>
        <taxon>Moritellaceae</taxon>
        <taxon>Moritella</taxon>
    </lineage>
</organism>
<dbReference type="OrthoDB" id="495728at2"/>
<dbReference type="InterPro" id="IPR037455">
    <property type="entry name" value="LucA/IucC-like"/>
</dbReference>
<dbReference type="Gene3D" id="6.10.250.3370">
    <property type="match status" value="1"/>
</dbReference>
<dbReference type="InterPro" id="IPR022770">
    <property type="entry name" value="IucA/IucC-like_C"/>
</dbReference>
<dbReference type="Gene3D" id="1.10.150.640">
    <property type="entry name" value="AcsD, thumb domain, helical bundle"/>
    <property type="match status" value="1"/>
</dbReference>
<dbReference type="GO" id="GO:0016881">
    <property type="term" value="F:acid-amino acid ligase activity"/>
    <property type="evidence" value="ECO:0007669"/>
    <property type="project" value="UniProtKB-ARBA"/>
</dbReference>
<evidence type="ECO:0000259" key="3">
    <source>
        <dbReference type="Pfam" id="PF06276"/>
    </source>
</evidence>
<dbReference type="GO" id="GO:0019290">
    <property type="term" value="P:siderophore biosynthetic process"/>
    <property type="evidence" value="ECO:0007669"/>
    <property type="project" value="InterPro"/>
</dbReference>
<accession>A0A1K9YVB8</accession>
<protein>
    <recommendedName>
        <fullName evidence="6">Siderophore biosynthesis protein</fullName>
    </recommendedName>
</protein>